<reference evidence="3" key="2">
    <citation type="submission" date="2022-01" db="EMBL/GenBank/DDBJ databases">
        <authorList>
            <person name="Yamashiro T."/>
            <person name="Shiraishi A."/>
            <person name="Satake H."/>
            <person name="Nakayama K."/>
        </authorList>
    </citation>
    <scope>NUCLEOTIDE SEQUENCE</scope>
</reference>
<dbReference type="Proteomes" id="UP001151760">
    <property type="component" value="Unassembled WGS sequence"/>
</dbReference>
<dbReference type="InterPro" id="IPR013103">
    <property type="entry name" value="RVT_2"/>
</dbReference>
<protein>
    <submittedName>
        <fullName evidence="3">Retrovirus-related pol polyprotein from transposon TNT 1-94</fullName>
    </submittedName>
</protein>
<keyword evidence="4" id="KW-1185">Reference proteome</keyword>
<reference evidence="3" key="1">
    <citation type="journal article" date="2022" name="Int. J. Mol. Sci.">
        <title>Draft Genome of Tanacetum Coccineum: Genomic Comparison of Closely Related Tanacetum-Family Plants.</title>
        <authorList>
            <person name="Yamashiro T."/>
            <person name="Shiraishi A."/>
            <person name="Nakayama K."/>
            <person name="Satake H."/>
        </authorList>
    </citation>
    <scope>NUCLEOTIDE SEQUENCE</scope>
</reference>
<evidence type="ECO:0000313" key="3">
    <source>
        <dbReference type="EMBL" id="GJS65123.1"/>
    </source>
</evidence>
<feature type="region of interest" description="Disordered" evidence="1">
    <location>
        <begin position="499"/>
        <end position="520"/>
    </location>
</feature>
<gene>
    <name evidence="3" type="ORF">Tco_0679687</name>
</gene>
<evidence type="ECO:0000259" key="2">
    <source>
        <dbReference type="Pfam" id="PF07727"/>
    </source>
</evidence>
<feature type="compositionally biased region" description="Basic and acidic residues" evidence="1">
    <location>
        <begin position="511"/>
        <end position="520"/>
    </location>
</feature>
<name>A0ABQ4XJI4_9ASTR</name>
<dbReference type="PANTHER" id="PTHR11439:SF521">
    <property type="entry name" value="RNA-DIRECTED DNA POLYMERASE"/>
    <property type="match status" value="1"/>
</dbReference>
<sequence length="520" mass="59307">MMILSRIINKLNLEGAIVSMNAKNIRSWNFEMYSSEGDDRKDLPPGSKAIKSKWIFKRKLRVDGSIEKFKARLVAKGFTQREGLDYFDTYAPVARTTTIRILIALAFHNKLKLYQMDVKTAFLNGELEEEVYMEKPEDDMLIFGTDLEQVQMTKKLLSENFDMKDLGEADVILGIKILRKENRLMLTQSHYIEKILKLFDRFNCLPVSTPFEVGSKLTYNTARILAQNKYAKVIGSLMYAMTCTRPDIAYAVGRLSRHTSSPGKEHWDAVNRVFKYLKKTMDYGLEYNRDPSVLEGYTDASWITDQEDYASMSGWIFTLGGGIVSWGSKKQSCLTDSTMAAEFVALASCCKEAEWLRDLLINIPLWPKPMPPISVHCDSQSTLSRAYNQVYNGKSRHIGLRHRQVNQLINDGVITVSFLRSNKNLAYPFTKGLPRKLIEISREAKVHHPNVTRSSVNLIIILGYGNILDNVHLSECRSEAASYELKGLALKHYEKPRYRPKASLNGSAESRLNEREEGYA</sequence>
<dbReference type="SUPFAM" id="SSF56672">
    <property type="entry name" value="DNA/RNA polymerases"/>
    <property type="match status" value="1"/>
</dbReference>
<proteinExistence type="predicted"/>
<feature type="domain" description="Reverse transcriptase Ty1/copia-type" evidence="2">
    <location>
        <begin position="138"/>
        <end position="211"/>
    </location>
</feature>
<dbReference type="CDD" id="cd09272">
    <property type="entry name" value="RNase_HI_RT_Ty1"/>
    <property type="match status" value="1"/>
</dbReference>
<comment type="caution">
    <text evidence="3">The sequence shown here is derived from an EMBL/GenBank/DDBJ whole genome shotgun (WGS) entry which is preliminary data.</text>
</comment>
<accession>A0ABQ4XJI4</accession>
<evidence type="ECO:0000313" key="4">
    <source>
        <dbReference type="Proteomes" id="UP001151760"/>
    </source>
</evidence>
<dbReference type="PANTHER" id="PTHR11439">
    <property type="entry name" value="GAG-POL-RELATED RETROTRANSPOSON"/>
    <property type="match status" value="1"/>
</dbReference>
<dbReference type="InterPro" id="IPR043502">
    <property type="entry name" value="DNA/RNA_pol_sf"/>
</dbReference>
<organism evidence="3 4">
    <name type="scientific">Tanacetum coccineum</name>
    <dbReference type="NCBI Taxonomy" id="301880"/>
    <lineage>
        <taxon>Eukaryota</taxon>
        <taxon>Viridiplantae</taxon>
        <taxon>Streptophyta</taxon>
        <taxon>Embryophyta</taxon>
        <taxon>Tracheophyta</taxon>
        <taxon>Spermatophyta</taxon>
        <taxon>Magnoliopsida</taxon>
        <taxon>eudicotyledons</taxon>
        <taxon>Gunneridae</taxon>
        <taxon>Pentapetalae</taxon>
        <taxon>asterids</taxon>
        <taxon>campanulids</taxon>
        <taxon>Asterales</taxon>
        <taxon>Asteraceae</taxon>
        <taxon>Asteroideae</taxon>
        <taxon>Anthemideae</taxon>
        <taxon>Anthemidinae</taxon>
        <taxon>Tanacetum</taxon>
    </lineage>
</organism>
<feature type="domain" description="Reverse transcriptase Ty1/copia-type" evidence="2">
    <location>
        <begin position="42"/>
        <end position="136"/>
    </location>
</feature>
<dbReference type="Pfam" id="PF07727">
    <property type="entry name" value="RVT_2"/>
    <property type="match status" value="2"/>
</dbReference>
<dbReference type="EMBL" id="BQNB010009554">
    <property type="protein sequence ID" value="GJS65123.1"/>
    <property type="molecule type" value="Genomic_DNA"/>
</dbReference>
<evidence type="ECO:0000256" key="1">
    <source>
        <dbReference type="SAM" id="MobiDB-lite"/>
    </source>
</evidence>